<dbReference type="InterPro" id="IPR007371">
    <property type="entry name" value="TPK_catalytic"/>
</dbReference>
<evidence type="ECO:0000256" key="5">
    <source>
        <dbReference type="NCBIfam" id="TIGR01378"/>
    </source>
</evidence>
<dbReference type="EC" id="2.7.6.2" evidence="5"/>
<evidence type="ECO:0000256" key="1">
    <source>
        <dbReference type="ARBA" id="ARBA00022679"/>
    </source>
</evidence>
<dbReference type="InterPro" id="IPR007373">
    <property type="entry name" value="Thiamin_PyroPKinase_B1-bd"/>
</dbReference>
<keyword evidence="1" id="KW-0808">Transferase</keyword>
<dbReference type="GO" id="GO:0016301">
    <property type="term" value="F:kinase activity"/>
    <property type="evidence" value="ECO:0007669"/>
    <property type="project" value="UniProtKB-KW"/>
</dbReference>
<dbReference type="Pfam" id="PF04265">
    <property type="entry name" value="TPK_B1_binding"/>
    <property type="match status" value="1"/>
</dbReference>
<dbReference type="GO" id="GO:0005524">
    <property type="term" value="F:ATP binding"/>
    <property type="evidence" value="ECO:0007669"/>
    <property type="project" value="UniProtKB-KW"/>
</dbReference>
<evidence type="ECO:0000259" key="6">
    <source>
        <dbReference type="SMART" id="SM00983"/>
    </source>
</evidence>
<dbReference type="EMBL" id="ATBP01000051">
    <property type="protein sequence ID" value="ETR73562.1"/>
    <property type="molecule type" value="Genomic_DNA"/>
</dbReference>
<dbReference type="PANTHER" id="PTHR41299">
    <property type="entry name" value="THIAMINE PYROPHOSPHOKINASE"/>
    <property type="match status" value="1"/>
</dbReference>
<dbReference type="Pfam" id="PF04263">
    <property type="entry name" value="TPK_catalytic"/>
    <property type="match status" value="1"/>
</dbReference>
<dbReference type="SUPFAM" id="SSF63999">
    <property type="entry name" value="Thiamin pyrophosphokinase, catalytic domain"/>
    <property type="match status" value="1"/>
</dbReference>
<evidence type="ECO:0000313" key="8">
    <source>
        <dbReference type="Proteomes" id="UP000189670"/>
    </source>
</evidence>
<protein>
    <recommendedName>
        <fullName evidence="5">Thiamine diphosphokinase</fullName>
        <ecNumber evidence="5">2.7.6.2</ecNumber>
    </recommendedName>
</protein>
<dbReference type="SMART" id="SM00983">
    <property type="entry name" value="TPK_B1_binding"/>
    <property type="match status" value="1"/>
</dbReference>
<keyword evidence="3 7" id="KW-0418">Kinase</keyword>
<dbReference type="Gene3D" id="3.40.50.10240">
    <property type="entry name" value="Thiamin pyrophosphokinase, catalytic domain"/>
    <property type="match status" value="1"/>
</dbReference>
<evidence type="ECO:0000256" key="4">
    <source>
        <dbReference type="ARBA" id="ARBA00022840"/>
    </source>
</evidence>
<evidence type="ECO:0000313" key="7">
    <source>
        <dbReference type="EMBL" id="ETR73562.1"/>
    </source>
</evidence>
<proteinExistence type="predicted"/>
<dbReference type="GO" id="GO:0009229">
    <property type="term" value="P:thiamine diphosphate biosynthetic process"/>
    <property type="evidence" value="ECO:0007669"/>
    <property type="project" value="InterPro"/>
</dbReference>
<evidence type="ECO:0000256" key="2">
    <source>
        <dbReference type="ARBA" id="ARBA00022741"/>
    </source>
</evidence>
<sequence>MRAIIFANGQMKNLSPTVIPIQAEDLIIAADGGLRFCMMHDIVPHLIVGDLDSVDHTQLKYIKQQGCEIIQYPVDKDATDLELSITAALNRGAQEILILSALGGRWDMTFSNILLMASDLVDGVHVRLLDGTQEIFCIKGAAKVMLIDRDGANLSLLPLSPSVNGITLKGMKYPLKNESLCLGTSRGLSNIVLNSRAAILVDQGMLLAVLG</sequence>
<name>A0A1V1PF63_9BACT</name>
<keyword evidence="2" id="KW-0547">Nucleotide-binding</keyword>
<dbReference type="GO" id="GO:0004788">
    <property type="term" value="F:thiamine diphosphokinase activity"/>
    <property type="evidence" value="ECO:0007669"/>
    <property type="project" value="UniProtKB-UniRule"/>
</dbReference>
<dbReference type="PANTHER" id="PTHR41299:SF1">
    <property type="entry name" value="THIAMINE PYROPHOSPHOKINASE"/>
    <property type="match status" value="1"/>
</dbReference>
<evidence type="ECO:0000256" key="3">
    <source>
        <dbReference type="ARBA" id="ARBA00022777"/>
    </source>
</evidence>
<dbReference type="CDD" id="cd07995">
    <property type="entry name" value="TPK"/>
    <property type="match status" value="1"/>
</dbReference>
<dbReference type="InterPro" id="IPR006282">
    <property type="entry name" value="Thi_PPkinase"/>
</dbReference>
<dbReference type="InterPro" id="IPR036759">
    <property type="entry name" value="TPK_catalytic_sf"/>
</dbReference>
<dbReference type="SUPFAM" id="SSF63862">
    <property type="entry name" value="Thiamin pyrophosphokinase, substrate-binding domain"/>
    <property type="match status" value="1"/>
</dbReference>
<dbReference type="NCBIfam" id="TIGR01378">
    <property type="entry name" value="thi_PPkinase"/>
    <property type="match status" value="1"/>
</dbReference>
<organism evidence="7 8">
    <name type="scientific">Candidatus Magnetoglobus multicellularis str. Araruama</name>
    <dbReference type="NCBI Taxonomy" id="890399"/>
    <lineage>
        <taxon>Bacteria</taxon>
        <taxon>Pseudomonadati</taxon>
        <taxon>Thermodesulfobacteriota</taxon>
        <taxon>Desulfobacteria</taxon>
        <taxon>Desulfobacterales</taxon>
        <taxon>Desulfobacteraceae</taxon>
        <taxon>Candidatus Magnetoglobus</taxon>
    </lineage>
</organism>
<dbReference type="AlphaFoldDB" id="A0A1V1PF63"/>
<gene>
    <name evidence="7" type="ORF">OMM_00848</name>
</gene>
<keyword evidence="4" id="KW-0067">ATP-binding</keyword>
<dbReference type="GO" id="GO:0006772">
    <property type="term" value="P:thiamine metabolic process"/>
    <property type="evidence" value="ECO:0007669"/>
    <property type="project" value="UniProtKB-UniRule"/>
</dbReference>
<dbReference type="InterPro" id="IPR053149">
    <property type="entry name" value="TPK"/>
</dbReference>
<dbReference type="Proteomes" id="UP000189670">
    <property type="component" value="Unassembled WGS sequence"/>
</dbReference>
<feature type="domain" description="Thiamin pyrophosphokinase thiamin-binding" evidence="6">
    <location>
        <begin position="131"/>
        <end position="207"/>
    </location>
</feature>
<dbReference type="InterPro" id="IPR036371">
    <property type="entry name" value="TPK_B1-bd_sf"/>
</dbReference>
<dbReference type="GO" id="GO:0030975">
    <property type="term" value="F:thiamine binding"/>
    <property type="evidence" value="ECO:0007669"/>
    <property type="project" value="InterPro"/>
</dbReference>
<comment type="caution">
    <text evidence="7">The sequence shown here is derived from an EMBL/GenBank/DDBJ whole genome shotgun (WGS) entry which is preliminary data.</text>
</comment>
<accession>A0A1V1PF63</accession>
<reference evidence="8" key="1">
    <citation type="submission" date="2012-11" db="EMBL/GenBank/DDBJ databases">
        <authorList>
            <person name="Lucero-Rivera Y.E."/>
            <person name="Tovar-Ramirez D."/>
        </authorList>
    </citation>
    <scope>NUCLEOTIDE SEQUENCE [LARGE SCALE GENOMIC DNA]</scope>
    <source>
        <strain evidence="8">Araruama</strain>
    </source>
</reference>